<comment type="caution">
    <text evidence="2">The sequence shown here is derived from an EMBL/GenBank/DDBJ whole genome shotgun (WGS) entry which is preliminary data.</text>
</comment>
<evidence type="ECO:0000313" key="3">
    <source>
        <dbReference type="Proteomes" id="UP000608890"/>
    </source>
</evidence>
<name>A0A917U2I6_9ACTN</name>
<proteinExistence type="predicted"/>
<feature type="region of interest" description="Disordered" evidence="1">
    <location>
        <begin position="1"/>
        <end position="30"/>
    </location>
</feature>
<evidence type="ECO:0000256" key="1">
    <source>
        <dbReference type="SAM" id="MobiDB-lite"/>
    </source>
</evidence>
<sequence>MEKLIASGINASATTRPARTSVRNTFGDSQDGRVRRGRVVVDSIEDIQPLPLRACAPGAPAPNLPSGAGTIPRS</sequence>
<dbReference type="EMBL" id="BMNB01000022">
    <property type="protein sequence ID" value="GGM53597.1"/>
    <property type="molecule type" value="Genomic_DNA"/>
</dbReference>
<dbReference type="Proteomes" id="UP000608890">
    <property type="component" value="Unassembled WGS sequence"/>
</dbReference>
<accession>A0A917U2I6</accession>
<feature type="compositionally biased region" description="Polar residues" evidence="1">
    <location>
        <begin position="9"/>
        <end position="28"/>
    </location>
</feature>
<keyword evidence="3" id="KW-1185">Reference proteome</keyword>
<gene>
    <name evidence="2" type="ORF">GCM10011608_43090</name>
</gene>
<reference evidence="2" key="2">
    <citation type="submission" date="2020-09" db="EMBL/GenBank/DDBJ databases">
        <authorList>
            <person name="Sun Q."/>
            <person name="Zhou Y."/>
        </authorList>
    </citation>
    <scope>NUCLEOTIDE SEQUENCE</scope>
    <source>
        <strain evidence="2">CGMCC 4.7312</strain>
    </source>
</reference>
<reference evidence="2" key="1">
    <citation type="journal article" date="2014" name="Int. J. Syst. Evol. Microbiol.">
        <title>Complete genome sequence of Corynebacterium casei LMG S-19264T (=DSM 44701T), isolated from a smear-ripened cheese.</title>
        <authorList>
            <consortium name="US DOE Joint Genome Institute (JGI-PGF)"/>
            <person name="Walter F."/>
            <person name="Albersmeier A."/>
            <person name="Kalinowski J."/>
            <person name="Ruckert C."/>
        </authorList>
    </citation>
    <scope>NUCLEOTIDE SEQUENCE</scope>
    <source>
        <strain evidence="2">CGMCC 4.7312</strain>
    </source>
</reference>
<organism evidence="2 3">
    <name type="scientific">Micromonospora sonchi</name>
    <dbReference type="NCBI Taxonomy" id="1763543"/>
    <lineage>
        <taxon>Bacteria</taxon>
        <taxon>Bacillati</taxon>
        <taxon>Actinomycetota</taxon>
        <taxon>Actinomycetes</taxon>
        <taxon>Micromonosporales</taxon>
        <taxon>Micromonosporaceae</taxon>
        <taxon>Micromonospora</taxon>
    </lineage>
</organism>
<dbReference type="AlphaFoldDB" id="A0A917U2I6"/>
<evidence type="ECO:0000313" key="2">
    <source>
        <dbReference type="EMBL" id="GGM53597.1"/>
    </source>
</evidence>
<protein>
    <submittedName>
        <fullName evidence="2">Uncharacterized protein</fullName>
    </submittedName>
</protein>